<evidence type="ECO:0000256" key="5">
    <source>
        <dbReference type="ARBA" id="ARBA00022527"/>
    </source>
</evidence>
<comment type="similarity">
    <text evidence="2">Belongs to the protein kinase superfamily. CMGC Ser/Thr protein kinase family. CDC2/CDKX subfamily.</text>
</comment>
<keyword evidence="10" id="KW-0539">Nucleus</keyword>
<feature type="compositionally biased region" description="Basic residues" evidence="17">
    <location>
        <begin position="544"/>
        <end position="559"/>
    </location>
</feature>
<feature type="compositionally biased region" description="Acidic residues" evidence="17">
    <location>
        <begin position="277"/>
        <end position="307"/>
    </location>
</feature>
<evidence type="ECO:0000256" key="8">
    <source>
        <dbReference type="ARBA" id="ARBA00022777"/>
    </source>
</evidence>
<feature type="region of interest" description="Disordered" evidence="17">
    <location>
        <begin position="864"/>
        <end position="914"/>
    </location>
</feature>
<dbReference type="Pfam" id="PF00069">
    <property type="entry name" value="Pkinase"/>
    <property type="match status" value="1"/>
</dbReference>
<dbReference type="EC" id="2.7.11.23" evidence="3"/>
<accession>A0A2M3Z1G4</accession>
<keyword evidence="9 16" id="KW-0067">ATP-binding</keyword>
<evidence type="ECO:0000256" key="2">
    <source>
        <dbReference type="ARBA" id="ARBA00006485"/>
    </source>
</evidence>
<feature type="compositionally biased region" description="Gly residues" evidence="17">
    <location>
        <begin position="376"/>
        <end position="385"/>
    </location>
</feature>
<dbReference type="GO" id="GO:0030332">
    <property type="term" value="F:cyclin binding"/>
    <property type="evidence" value="ECO:0007669"/>
    <property type="project" value="TreeGrafter"/>
</dbReference>
<dbReference type="InterPro" id="IPR000719">
    <property type="entry name" value="Prot_kinase_dom"/>
</dbReference>
<keyword evidence="5" id="KW-0723">Serine/threonine-protein kinase</keyword>
<feature type="compositionally biased region" description="Basic and acidic residues" evidence="17">
    <location>
        <begin position="1023"/>
        <end position="1032"/>
    </location>
</feature>
<feature type="compositionally biased region" description="Polar residues" evidence="17">
    <location>
        <begin position="126"/>
        <end position="135"/>
    </location>
</feature>
<dbReference type="FunFam" id="1.10.510.10:FF:000102">
    <property type="entry name" value="cyclin-dependent kinase 12 isoform X1"/>
    <property type="match status" value="1"/>
</dbReference>
<evidence type="ECO:0000256" key="10">
    <source>
        <dbReference type="ARBA" id="ARBA00023242"/>
    </source>
</evidence>
<comment type="catalytic activity">
    <reaction evidence="14">
        <text>L-seryl-[protein] + ATP = O-phospho-L-seryl-[protein] + ADP + H(+)</text>
        <dbReference type="Rhea" id="RHEA:17989"/>
        <dbReference type="Rhea" id="RHEA-COMP:9863"/>
        <dbReference type="Rhea" id="RHEA-COMP:11604"/>
        <dbReference type="ChEBI" id="CHEBI:15378"/>
        <dbReference type="ChEBI" id="CHEBI:29999"/>
        <dbReference type="ChEBI" id="CHEBI:30616"/>
        <dbReference type="ChEBI" id="CHEBI:83421"/>
        <dbReference type="ChEBI" id="CHEBI:456216"/>
        <dbReference type="EC" id="2.7.11.22"/>
    </reaction>
</comment>
<dbReference type="SUPFAM" id="SSF56112">
    <property type="entry name" value="Protein kinase-like (PK-like)"/>
    <property type="match status" value="1"/>
</dbReference>
<name>A0A2M3Z1G4_9DIPT</name>
<dbReference type="GO" id="GO:0005524">
    <property type="term" value="F:ATP binding"/>
    <property type="evidence" value="ECO:0007669"/>
    <property type="project" value="UniProtKB-UniRule"/>
</dbReference>
<feature type="compositionally biased region" description="Polar residues" evidence="17">
    <location>
        <begin position="386"/>
        <end position="401"/>
    </location>
</feature>
<feature type="compositionally biased region" description="Basic residues" evidence="17">
    <location>
        <begin position="321"/>
        <end position="347"/>
    </location>
</feature>
<feature type="region of interest" description="Disordered" evidence="17">
    <location>
        <begin position="1"/>
        <end position="686"/>
    </location>
</feature>
<comment type="subcellular location">
    <subcellularLocation>
        <location evidence="1">Nucleus</location>
    </subcellularLocation>
</comment>
<feature type="binding site" evidence="16">
    <location>
        <position position="1147"/>
    </location>
    <ligand>
        <name>ATP</name>
        <dbReference type="ChEBI" id="CHEBI:30616"/>
    </ligand>
</feature>
<evidence type="ECO:0000259" key="18">
    <source>
        <dbReference type="PROSITE" id="PS50011"/>
    </source>
</evidence>
<dbReference type="PROSITE" id="PS00108">
    <property type="entry name" value="PROTEIN_KINASE_ST"/>
    <property type="match status" value="1"/>
</dbReference>
<keyword evidence="7 16" id="KW-0547">Nucleotide-binding</keyword>
<feature type="compositionally biased region" description="Basic and acidic residues" evidence="17">
    <location>
        <begin position="474"/>
        <end position="485"/>
    </location>
</feature>
<keyword evidence="8 19" id="KW-0418">Kinase</keyword>
<dbReference type="GO" id="GO:0008353">
    <property type="term" value="F:RNA polymerase II CTD heptapeptide repeat kinase activity"/>
    <property type="evidence" value="ECO:0007669"/>
    <property type="project" value="UniProtKB-EC"/>
</dbReference>
<evidence type="ECO:0000256" key="4">
    <source>
        <dbReference type="ARBA" id="ARBA00012425"/>
    </source>
</evidence>
<dbReference type="InterPro" id="IPR017441">
    <property type="entry name" value="Protein_kinase_ATP_BS"/>
</dbReference>
<sequence>MEQEREHDRDRGRSKHSKKRSRKNSKKSKRKRRTPSSDADDLSSVSLGEESRRPVSSKRSRKTRRPDTYDDSSGGQGDDTTRVEYSDVSSDDFSAPEAGEIETDVTDACGGGGGGGGGGGAGGFRNNGSDGSPRSDTLDNDIANLCPIGKCRTKPCPHDDGIQDTKKSYQASYDKRHSATPPPSGSDRRAFALGVSSGSSSRSKRNKSISSDTSMKKQQQWHRQRDKNHCQNSFRKGEISVSAEENDVEIEERTSGGSGSSRRPKANVSSGVRDSDLLDADEEEEGEEDEDEEDKIECVEEDDEILDEGGGTSESAMISDRRRKKKSKDKKHKKSKRAKKRKKRLRNKSISSVETISESEDSLLESLTPPLKQSPGSGGGGGGGSISYTPVHNDNSLTPVSPGTPPLIGVQHDSKHSRHTVSSPYGREVSTGRGHSPTVECDRIAGAGGTTGNTSGSGRKLYISSSPHTPPVRGESRKSLYHEGRGPLQQHPGSPIDLDSSSPSCSTLNRSKTRSSRHSSSSRRRSQSGDRRHFSSRRTPSPNGHHKPYTPPPSKRRRDRSPPESNLYRKEGSSTRSYIKRERDWDDRRRDETQKRSYLNPSPTSSRRSRRTPSPTVGQQTRGSSRSRSSRRSDRHYTPSPDRGSVVTSRGPRYRSRSVRRSSPPLSSGRRLSSSRSRSPPLSSVKKYDLQEKITDTSFFAELIKDKHKRRKTLQEILETNEKREAPNQAGLALENDNSVSNDYLATGGGSNNVAPGPITSNSNGYQHGGGSTDLTDIPMPRTNAVPAGGVASDAGRYHDQLDCGAIDSSDASYINAGTEDMTNSNDNSSNANNTLAYDSRIPVITNVGTKSTFAPFLSQQHVPNDKLSINDPSSGNSSGSAGNNTNISSSGSSSSSSTNVSRPKSLTKLPMPPGVNVAELVGAQTPSPGRPISPVAVAMKVMPIPTLTTTGAVPVSGQANVNSDAPPTSLTSGSTIGGGTGGNGGGAPTATKKGLLNLPMPPMVPGSEELSGDEDMGSPLHADLHQTDESLTKSAGTAATVQHKQSSTSHHYNNNNNNNNTSHSNRYKGIATMTAIAGGKPPPPRPRILNRRHSRNMSAPMSASGGKDWGERCVEVFEMLEQIGEGTYGQVYKAKDQMTKELVALKKVRLEHEKEGFPITAVREIKILRQLNHTNIVNLREIVTDKQDALEFRKDKGSFYLVFEYMDHDLMGLLESGMVDFNEQNNASIMRQLLDGLNYCHKKNFLHRDIKCSNILMNNRGEVKLADFGLARLYNADNRERAYTNKVITLWYRPPELLLGEERYGPAIDVWSCGCILGELFLKKPLFQANQELAQLEMISRLCGTPTPAVWPNVIKLPFFNSLKSKKQYRRKLREDFVFMPTPALDLLDSMLVLDPERRITAEDALKSNWLKNVIPDQLTPPKLPTWQDCHELWSKKRRRQLREQQEAAQNLPPGKPPGGMAKMVCDGLISVVPATTGGNGCGATSVNMV</sequence>
<proteinExistence type="inferred from homology"/>
<feature type="compositionally biased region" description="Basic and acidic residues" evidence="17">
    <location>
        <begin position="567"/>
        <end position="595"/>
    </location>
</feature>
<evidence type="ECO:0000256" key="17">
    <source>
        <dbReference type="SAM" id="MobiDB-lite"/>
    </source>
</evidence>
<dbReference type="FunFam" id="3.30.200.20:FF:000074">
    <property type="entry name" value="cyclin-dependent kinase 12 isoform X2"/>
    <property type="match status" value="1"/>
</dbReference>
<evidence type="ECO:0000256" key="12">
    <source>
        <dbReference type="ARBA" id="ARBA00041920"/>
    </source>
</evidence>
<dbReference type="GO" id="GO:0032968">
    <property type="term" value="P:positive regulation of transcription elongation by RNA polymerase II"/>
    <property type="evidence" value="ECO:0007669"/>
    <property type="project" value="TreeGrafter"/>
</dbReference>
<feature type="domain" description="Protein kinase" evidence="18">
    <location>
        <begin position="1118"/>
        <end position="1412"/>
    </location>
</feature>
<dbReference type="GO" id="GO:0004693">
    <property type="term" value="F:cyclin-dependent protein serine/threonine kinase activity"/>
    <property type="evidence" value="ECO:0007669"/>
    <property type="project" value="UniProtKB-EC"/>
</dbReference>
<dbReference type="PANTHER" id="PTHR24056">
    <property type="entry name" value="CELL DIVISION PROTEIN KINASE"/>
    <property type="match status" value="1"/>
</dbReference>
<evidence type="ECO:0000256" key="11">
    <source>
        <dbReference type="ARBA" id="ARBA00040213"/>
    </source>
</evidence>
<feature type="compositionally biased region" description="Basic residues" evidence="17">
    <location>
        <begin position="55"/>
        <end position="64"/>
    </location>
</feature>
<dbReference type="SMART" id="SM00220">
    <property type="entry name" value="S_TKc"/>
    <property type="match status" value="1"/>
</dbReference>
<dbReference type="InterPro" id="IPR011009">
    <property type="entry name" value="Kinase-like_dom_sf"/>
</dbReference>
<protein>
    <recommendedName>
        <fullName evidence="11">Cyclin-dependent kinase 12</fullName>
        <ecNumber evidence="4">2.7.11.22</ecNumber>
        <ecNumber evidence="3">2.7.11.23</ecNumber>
    </recommendedName>
    <alternativeName>
        <fullName evidence="12">Cell division protein kinase 12</fullName>
    </alternativeName>
</protein>
<evidence type="ECO:0000256" key="9">
    <source>
        <dbReference type="ARBA" id="ARBA00022840"/>
    </source>
</evidence>
<evidence type="ECO:0000256" key="13">
    <source>
        <dbReference type="ARBA" id="ARBA00047811"/>
    </source>
</evidence>
<feature type="compositionally biased region" description="Polar residues" evidence="17">
    <location>
        <begin position="1033"/>
        <end position="1046"/>
    </location>
</feature>
<dbReference type="CDD" id="cd07864">
    <property type="entry name" value="STKc_CDK12"/>
    <property type="match status" value="1"/>
</dbReference>
<dbReference type="PANTHER" id="PTHR24056:SF546">
    <property type="entry name" value="CYCLIN-DEPENDENT KINASE 12"/>
    <property type="match status" value="1"/>
</dbReference>
<feature type="compositionally biased region" description="Basic residues" evidence="17">
    <location>
        <begin position="12"/>
        <end position="34"/>
    </location>
</feature>
<feature type="compositionally biased region" description="Basic and acidic residues" evidence="17">
    <location>
        <begin position="1"/>
        <end position="11"/>
    </location>
</feature>
<dbReference type="EC" id="2.7.11.22" evidence="4"/>
<feature type="compositionally biased region" description="Low complexity" evidence="17">
    <location>
        <begin position="601"/>
        <end position="627"/>
    </location>
</feature>
<feature type="compositionally biased region" description="Low complexity" evidence="17">
    <location>
        <begin position="1047"/>
        <end position="1065"/>
    </location>
</feature>
<evidence type="ECO:0000256" key="3">
    <source>
        <dbReference type="ARBA" id="ARBA00012409"/>
    </source>
</evidence>
<evidence type="ECO:0000313" key="19">
    <source>
        <dbReference type="EMBL" id="MBW22367.1"/>
    </source>
</evidence>
<feature type="compositionally biased region" description="Gly residues" evidence="17">
    <location>
        <begin position="109"/>
        <end position="125"/>
    </location>
</feature>
<dbReference type="InterPro" id="IPR050108">
    <property type="entry name" value="CDK"/>
</dbReference>
<feature type="compositionally biased region" description="Polar residues" evidence="17">
    <location>
        <begin position="499"/>
        <end position="509"/>
    </location>
</feature>
<dbReference type="Gene3D" id="3.30.200.20">
    <property type="entry name" value="Phosphorylase Kinase, domain 1"/>
    <property type="match status" value="1"/>
</dbReference>
<evidence type="ECO:0000256" key="1">
    <source>
        <dbReference type="ARBA" id="ARBA00004123"/>
    </source>
</evidence>
<dbReference type="EMBL" id="GGFM01001616">
    <property type="protein sequence ID" value="MBW22367.1"/>
    <property type="molecule type" value="Transcribed_RNA"/>
</dbReference>
<evidence type="ECO:0000256" key="14">
    <source>
        <dbReference type="ARBA" id="ARBA00048367"/>
    </source>
</evidence>
<evidence type="ECO:0000256" key="16">
    <source>
        <dbReference type="PROSITE-ProRule" id="PRU10141"/>
    </source>
</evidence>
<feature type="compositionally biased region" description="Low complexity" evidence="17">
    <location>
        <begin position="874"/>
        <end position="902"/>
    </location>
</feature>
<dbReference type="PROSITE" id="PS00107">
    <property type="entry name" value="PROTEIN_KINASE_ATP"/>
    <property type="match status" value="1"/>
</dbReference>
<evidence type="ECO:0000256" key="7">
    <source>
        <dbReference type="ARBA" id="ARBA00022741"/>
    </source>
</evidence>
<reference evidence="19" key="1">
    <citation type="submission" date="2018-01" db="EMBL/GenBank/DDBJ databases">
        <title>An insight into the sialome of Amazonian anophelines.</title>
        <authorList>
            <person name="Ribeiro J.M."/>
            <person name="Scarpassa V."/>
            <person name="Calvo E."/>
        </authorList>
    </citation>
    <scope>NUCLEOTIDE SEQUENCE</scope>
    <source>
        <tissue evidence="19">Salivary glands</tissue>
    </source>
</reference>
<comment type="catalytic activity">
    <reaction evidence="13">
        <text>L-threonyl-[protein] + ATP = O-phospho-L-threonyl-[protein] + ADP + H(+)</text>
        <dbReference type="Rhea" id="RHEA:46608"/>
        <dbReference type="Rhea" id="RHEA-COMP:11060"/>
        <dbReference type="Rhea" id="RHEA-COMP:11605"/>
        <dbReference type="ChEBI" id="CHEBI:15378"/>
        <dbReference type="ChEBI" id="CHEBI:30013"/>
        <dbReference type="ChEBI" id="CHEBI:30616"/>
        <dbReference type="ChEBI" id="CHEBI:61977"/>
        <dbReference type="ChEBI" id="CHEBI:456216"/>
        <dbReference type="EC" id="2.7.11.22"/>
    </reaction>
</comment>
<evidence type="ECO:0000256" key="15">
    <source>
        <dbReference type="ARBA" id="ARBA00049280"/>
    </source>
</evidence>
<evidence type="ECO:0000256" key="6">
    <source>
        <dbReference type="ARBA" id="ARBA00022679"/>
    </source>
</evidence>
<comment type="catalytic activity">
    <reaction evidence="15">
        <text>[DNA-directed RNA polymerase] + ATP = phospho-[DNA-directed RNA polymerase] + ADP + H(+)</text>
        <dbReference type="Rhea" id="RHEA:10216"/>
        <dbReference type="Rhea" id="RHEA-COMP:11321"/>
        <dbReference type="Rhea" id="RHEA-COMP:11322"/>
        <dbReference type="ChEBI" id="CHEBI:15378"/>
        <dbReference type="ChEBI" id="CHEBI:30616"/>
        <dbReference type="ChEBI" id="CHEBI:43176"/>
        <dbReference type="ChEBI" id="CHEBI:68546"/>
        <dbReference type="ChEBI" id="CHEBI:456216"/>
        <dbReference type="EC" id="2.7.11.23"/>
    </reaction>
</comment>
<dbReference type="InterPro" id="IPR008271">
    <property type="entry name" value="Ser/Thr_kinase_AS"/>
</dbReference>
<dbReference type="Gene3D" id="1.10.510.10">
    <property type="entry name" value="Transferase(Phosphotransferase) domain 1"/>
    <property type="match status" value="1"/>
</dbReference>
<organism evidence="19">
    <name type="scientific">Anopheles braziliensis</name>
    <dbReference type="NCBI Taxonomy" id="58242"/>
    <lineage>
        <taxon>Eukaryota</taxon>
        <taxon>Metazoa</taxon>
        <taxon>Ecdysozoa</taxon>
        <taxon>Arthropoda</taxon>
        <taxon>Hexapoda</taxon>
        <taxon>Insecta</taxon>
        <taxon>Pterygota</taxon>
        <taxon>Neoptera</taxon>
        <taxon>Endopterygota</taxon>
        <taxon>Diptera</taxon>
        <taxon>Nematocera</taxon>
        <taxon>Culicoidea</taxon>
        <taxon>Culicidae</taxon>
        <taxon>Anophelinae</taxon>
        <taxon>Anopheles</taxon>
    </lineage>
</organism>
<feature type="compositionally biased region" description="Basic and acidic residues" evidence="17">
    <location>
        <begin position="156"/>
        <end position="177"/>
    </location>
</feature>
<keyword evidence="6" id="KW-0808">Transferase</keyword>
<dbReference type="PROSITE" id="PS50011">
    <property type="entry name" value="PROTEIN_KINASE_DOM"/>
    <property type="match status" value="1"/>
</dbReference>
<feature type="region of interest" description="Disordered" evidence="17">
    <location>
        <begin position="748"/>
        <end position="768"/>
    </location>
</feature>
<feature type="region of interest" description="Disordered" evidence="17">
    <location>
        <begin position="1003"/>
        <end position="1066"/>
    </location>
</feature>
<feature type="compositionally biased region" description="Low complexity" evidence="17">
    <location>
        <begin position="661"/>
        <end position="685"/>
    </location>
</feature>
<dbReference type="GO" id="GO:0008024">
    <property type="term" value="C:cyclin/CDK positive transcription elongation factor complex"/>
    <property type="evidence" value="ECO:0007669"/>
    <property type="project" value="TreeGrafter"/>
</dbReference>
<feature type="compositionally biased region" description="Basic residues" evidence="17">
    <location>
        <begin position="511"/>
        <end position="526"/>
    </location>
</feature>